<proteinExistence type="predicted"/>
<accession>W4FA18</accession>
<dbReference type="VEuPathDB" id="FungiDB:H257_18753"/>
<organism evidence="1">
    <name type="scientific">Aphanomyces astaci</name>
    <name type="common">Crayfish plague agent</name>
    <dbReference type="NCBI Taxonomy" id="112090"/>
    <lineage>
        <taxon>Eukaryota</taxon>
        <taxon>Sar</taxon>
        <taxon>Stramenopiles</taxon>
        <taxon>Oomycota</taxon>
        <taxon>Saprolegniomycetes</taxon>
        <taxon>Saprolegniales</taxon>
        <taxon>Verrucalvaceae</taxon>
        <taxon>Aphanomyces</taxon>
    </lineage>
</organism>
<dbReference type="RefSeq" id="XP_009846176.1">
    <property type="nucleotide sequence ID" value="XM_009847874.1"/>
</dbReference>
<dbReference type="STRING" id="112090.W4FA18"/>
<name>W4FA18_APHAT</name>
<gene>
    <name evidence="1" type="ORF">H257_18753</name>
</gene>
<dbReference type="AlphaFoldDB" id="W4FA18"/>
<dbReference type="OrthoDB" id="125363at2759"/>
<sequence length="557" mass="60936">MEKQRRPRLRLVEPTCAVSKGGTRMSVQGLWFKGPPTLLTIHLTIPLVNKTVDIPATYGTETHLSFILPDVTSMIKASLAEAWISLALTDCSSCGTTTTKTTDAPQLRIVLYPELTTKKVFPMHLPLSATSDAKISLVLNHRFSLSYIQSSPELPTSDDSPLPHLTSLPVFARISYVSDKTHAPIQVIRTATWNNAASALNGDVMLEFDPPRAAVGIMQVHVTLNKVEFFDSLGYTVLRDFVLNGIRPRCLVISSTQNTEVVLRGDYFLETGEIIVQLQQHDPTSRHKQPLPLVNVNGICSSPTEITAAIPPNTRYGLTLFAVSVNHGEHFCPQVIQGLLIRDRPPQALVPTEGSSTGGTRIQILVPVLDDDAADSFQLLRSALKLTKAIRVKFEPENPSVAAQIVFAEPDMTQSGVIVVISPRFATDQSLFVVFVSISVDGGAKFAGKLPFTYYGQYKVQSLSIHHGPSTGGTRIRIQMNHPVPQTLPITVKFKGAARFESVVGQIVWENPSVIVCTSPPWKSIESVQLTKVQVSLNHGVEYIPPDDPSSNAAKFR</sequence>
<dbReference type="GeneID" id="20820749"/>
<evidence type="ECO:0000313" key="1">
    <source>
        <dbReference type="EMBL" id="ETV64345.1"/>
    </source>
</evidence>
<protein>
    <recommendedName>
        <fullName evidence="2">IPT/TIG domain-containing protein</fullName>
    </recommendedName>
</protein>
<evidence type="ECO:0008006" key="2">
    <source>
        <dbReference type="Google" id="ProtNLM"/>
    </source>
</evidence>
<dbReference type="EMBL" id="KI913323">
    <property type="protein sequence ID" value="ETV64345.1"/>
    <property type="molecule type" value="Genomic_DNA"/>
</dbReference>
<feature type="non-terminal residue" evidence="1">
    <location>
        <position position="557"/>
    </location>
</feature>
<dbReference type="Gene3D" id="2.60.40.10">
    <property type="entry name" value="Immunoglobulins"/>
    <property type="match status" value="1"/>
</dbReference>
<dbReference type="InterPro" id="IPR013783">
    <property type="entry name" value="Ig-like_fold"/>
</dbReference>
<reference evidence="1" key="1">
    <citation type="submission" date="2013-12" db="EMBL/GenBank/DDBJ databases">
        <title>The Genome Sequence of Aphanomyces astaci APO3.</title>
        <authorList>
            <consortium name="The Broad Institute Genomics Platform"/>
            <person name="Russ C."/>
            <person name="Tyler B."/>
            <person name="van West P."/>
            <person name="Dieguez-Uribeondo J."/>
            <person name="Young S.K."/>
            <person name="Zeng Q."/>
            <person name="Gargeya S."/>
            <person name="Fitzgerald M."/>
            <person name="Abouelleil A."/>
            <person name="Alvarado L."/>
            <person name="Chapman S.B."/>
            <person name="Gainer-Dewar J."/>
            <person name="Goldberg J."/>
            <person name="Griggs A."/>
            <person name="Gujja S."/>
            <person name="Hansen M."/>
            <person name="Howarth C."/>
            <person name="Imamovic A."/>
            <person name="Ireland A."/>
            <person name="Larimer J."/>
            <person name="McCowan C."/>
            <person name="Murphy C."/>
            <person name="Pearson M."/>
            <person name="Poon T.W."/>
            <person name="Priest M."/>
            <person name="Roberts A."/>
            <person name="Saif S."/>
            <person name="Shea T."/>
            <person name="Sykes S."/>
            <person name="Wortman J."/>
            <person name="Nusbaum C."/>
            <person name="Birren B."/>
        </authorList>
    </citation>
    <scope>NUCLEOTIDE SEQUENCE [LARGE SCALE GENOMIC DNA]</scope>
    <source>
        <strain evidence="1">APO3</strain>
    </source>
</reference>